<accession>A0A5B6UX27</accession>
<keyword evidence="2" id="KW-0808">Transferase</keyword>
<gene>
    <name evidence="2" type="ORF">EPI10_028860</name>
</gene>
<dbReference type="PROSITE" id="PS50994">
    <property type="entry name" value="INTEGRASE"/>
    <property type="match status" value="1"/>
</dbReference>
<reference evidence="3" key="1">
    <citation type="journal article" date="2019" name="Plant Biotechnol. J.">
        <title>Genome sequencing of the Australian wild diploid species Gossypium australe highlights disease resistance and delayed gland morphogenesis.</title>
        <authorList>
            <person name="Cai Y."/>
            <person name="Cai X."/>
            <person name="Wang Q."/>
            <person name="Wang P."/>
            <person name="Zhang Y."/>
            <person name="Cai C."/>
            <person name="Xu Y."/>
            <person name="Wang K."/>
            <person name="Zhou Z."/>
            <person name="Wang C."/>
            <person name="Geng S."/>
            <person name="Li B."/>
            <person name="Dong Q."/>
            <person name="Hou Y."/>
            <person name="Wang H."/>
            <person name="Ai P."/>
            <person name="Liu Z."/>
            <person name="Yi F."/>
            <person name="Sun M."/>
            <person name="An G."/>
            <person name="Cheng J."/>
            <person name="Zhang Y."/>
            <person name="Shi Q."/>
            <person name="Xie Y."/>
            <person name="Shi X."/>
            <person name="Chang Y."/>
            <person name="Huang F."/>
            <person name="Chen Y."/>
            <person name="Hong S."/>
            <person name="Mi L."/>
            <person name="Sun Q."/>
            <person name="Zhang L."/>
            <person name="Zhou B."/>
            <person name="Peng R."/>
            <person name="Zhang X."/>
            <person name="Liu F."/>
        </authorList>
    </citation>
    <scope>NUCLEOTIDE SEQUENCE [LARGE SCALE GENOMIC DNA]</scope>
    <source>
        <strain evidence="3">cv. PA1801</strain>
    </source>
</reference>
<keyword evidence="3" id="KW-1185">Reference proteome</keyword>
<dbReference type="Proteomes" id="UP000325315">
    <property type="component" value="Unassembled WGS sequence"/>
</dbReference>
<dbReference type="Gene3D" id="3.30.420.10">
    <property type="entry name" value="Ribonuclease H-like superfamily/Ribonuclease H"/>
    <property type="match status" value="1"/>
</dbReference>
<dbReference type="SUPFAM" id="SSF53098">
    <property type="entry name" value="Ribonuclease H-like"/>
    <property type="match status" value="1"/>
</dbReference>
<feature type="domain" description="Integrase catalytic" evidence="1">
    <location>
        <begin position="31"/>
        <end position="152"/>
    </location>
</feature>
<dbReference type="PANTHER" id="PTHR37984">
    <property type="entry name" value="PROTEIN CBG26694"/>
    <property type="match status" value="1"/>
</dbReference>
<dbReference type="OrthoDB" id="1414481at2759"/>
<dbReference type="GO" id="GO:0003964">
    <property type="term" value="F:RNA-directed DNA polymerase activity"/>
    <property type="evidence" value="ECO:0007669"/>
    <property type="project" value="UniProtKB-KW"/>
</dbReference>
<dbReference type="PANTHER" id="PTHR37984:SF5">
    <property type="entry name" value="PROTEIN NYNRIN-LIKE"/>
    <property type="match status" value="1"/>
</dbReference>
<evidence type="ECO:0000313" key="3">
    <source>
        <dbReference type="Proteomes" id="UP000325315"/>
    </source>
</evidence>
<dbReference type="InterPro" id="IPR012337">
    <property type="entry name" value="RNaseH-like_sf"/>
</dbReference>
<dbReference type="GO" id="GO:0003676">
    <property type="term" value="F:nucleic acid binding"/>
    <property type="evidence" value="ECO:0007669"/>
    <property type="project" value="InterPro"/>
</dbReference>
<dbReference type="InterPro" id="IPR036397">
    <property type="entry name" value="RNaseH_sf"/>
</dbReference>
<keyword evidence="2" id="KW-0548">Nucleotidyltransferase</keyword>
<keyword evidence="2" id="KW-0695">RNA-directed DNA polymerase</keyword>
<dbReference type="GO" id="GO:0015074">
    <property type="term" value="P:DNA integration"/>
    <property type="evidence" value="ECO:0007669"/>
    <property type="project" value="InterPro"/>
</dbReference>
<dbReference type="EMBL" id="SMMG02000009">
    <property type="protein sequence ID" value="KAA3462369.1"/>
    <property type="molecule type" value="Genomic_DNA"/>
</dbReference>
<name>A0A5B6UX27_9ROSI</name>
<comment type="caution">
    <text evidence="2">The sequence shown here is derived from an EMBL/GenBank/DDBJ whole genome shotgun (WGS) entry which is preliminary data.</text>
</comment>
<organism evidence="2 3">
    <name type="scientific">Gossypium australe</name>
    <dbReference type="NCBI Taxonomy" id="47621"/>
    <lineage>
        <taxon>Eukaryota</taxon>
        <taxon>Viridiplantae</taxon>
        <taxon>Streptophyta</taxon>
        <taxon>Embryophyta</taxon>
        <taxon>Tracheophyta</taxon>
        <taxon>Spermatophyta</taxon>
        <taxon>Magnoliopsida</taxon>
        <taxon>eudicotyledons</taxon>
        <taxon>Gunneridae</taxon>
        <taxon>Pentapetalae</taxon>
        <taxon>rosids</taxon>
        <taxon>malvids</taxon>
        <taxon>Malvales</taxon>
        <taxon>Malvaceae</taxon>
        <taxon>Malvoideae</taxon>
        <taxon>Gossypium</taxon>
    </lineage>
</organism>
<dbReference type="InterPro" id="IPR050951">
    <property type="entry name" value="Retrovirus_Pol_polyprotein"/>
</dbReference>
<sequence>MEGDCICYAKRCHKCQIYREKIHVPPSPLHVMTFPLPFSLWSMDVIGSISPKASNRHQFTFVVEATSYANVTTSAASKFLKKEIICRYWMPEKIISDNILNLNNGTITKVCSQFKIKHHNSSSYHPKMNGAVEATNKNIKKIVGKMTKTYKD</sequence>
<evidence type="ECO:0000313" key="2">
    <source>
        <dbReference type="EMBL" id="KAA3462369.1"/>
    </source>
</evidence>
<dbReference type="InterPro" id="IPR001584">
    <property type="entry name" value="Integrase_cat-core"/>
</dbReference>
<dbReference type="AlphaFoldDB" id="A0A5B6UX27"/>
<evidence type="ECO:0000259" key="1">
    <source>
        <dbReference type="PROSITE" id="PS50994"/>
    </source>
</evidence>
<proteinExistence type="predicted"/>
<protein>
    <submittedName>
        <fullName evidence="2">RNA-directed DNA polymerase</fullName>
    </submittedName>
</protein>